<organism evidence="1">
    <name type="scientific">Rhizophora mucronata</name>
    <name type="common">Asiatic mangrove</name>
    <dbReference type="NCBI Taxonomy" id="61149"/>
    <lineage>
        <taxon>Eukaryota</taxon>
        <taxon>Viridiplantae</taxon>
        <taxon>Streptophyta</taxon>
        <taxon>Embryophyta</taxon>
        <taxon>Tracheophyta</taxon>
        <taxon>Spermatophyta</taxon>
        <taxon>Magnoliopsida</taxon>
        <taxon>eudicotyledons</taxon>
        <taxon>Gunneridae</taxon>
        <taxon>Pentapetalae</taxon>
        <taxon>rosids</taxon>
        <taxon>fabids</taxon>
        <taxon>Malpighiales</taxon>
        <taxon>Rhizophoraceae</taxon>
        <taxon>Rhizophora</taxon>
    </lineage>
</organism>
<dbReference type="EMBL" id="GGEC01070577">
    <property type="protein sequence ID" value="MBX51061.1"/>
    <property type="molecule type" value="Transcribed_RNA"/>
</dbReference>
<dbReference type="AlphaFoldDB" id="A0A2P2P8W8"/>
<sequence>MDIYFSILFQFHNIVFTQSMTTESHLRRYCISYQAFELNNAMLPCSPKVSICSSTHLSTTIQRKELTE</sequence>
<proteinExistence type="predicted"/>
<name>A0A2P2P8W8_RHIMU</name>
<evidence type="ECO:0000313" key="1">
    <source>
        <dbReference type="EMBL" id="MBX51061.1"/>
    </source>
</evidence>
<reference evidence="1" key="1">
    <citation type="submission" date="2018-02" db="EMBL/GenBank/DDBJ databases">
        <title>Rhizophora mucronata_Transcriptome.</title>
        <authorList>
            <person name="Meera S.P."/>
            <person name="Sreeshan A."/>
            <person name="Augustine A."/>
        </authorList>
    </citation>
    <scope>NUCLEOTIDE SEQUENCE</scope>
    <source>
        <tissue evidence="1">Leaf</tissue>
    </source>
</reference>
<accession>A0A2P2P8W8</accession>
<protein>
    <submittedName>
        <fullName evidence="1">Uncharacterized protein</fullName>
    </submittedName>
</protein>